<dbReference type="InterPro" id="IPR052755">
    <property type="entry name" value="Lysozyme_Inhibitor_LprI"/>
</dbReference>
<sequence length="184" mass="20362">MTLFKTTLISAILFGSPLVAHATSFDCNLGHSATEKLICHNPDLSKLDDELGKLYWKARRAVADKHSFRADSDAKWTWRETHCTDETCLTTWYSGRIEELQQVVDDLQSISKPSPGRAASEPVLPVPTIAIGRCTVAEPGMISLDNCRSLMKSNMHWKYDAHGGDWFCGVAVLDESKLPGVALQ</sequence>
<dbReference type="RefSeq" id="WP_089164189.1">
    <property type="nucleotide sequence ID" value="NZ_MTHB01000229.1"/>
</dbReference>
<dbReference type="EMBL" id="MTHB01000229">
    <property type="protein sequence ID" value="OXC74144.1"/>
    <property type="molecule type" value="Genomic_DNA"/>
</dbReference>
<accession>A0A226WSJ2</accession>
<evidence type="ECO:0008006" key="4">
    <source>
        <dbReference type="Google" id="ProtNLM"/>
    </source>
</evidence>
<dbReference type="AlphaFoldDB" id="A0A226WSJ2"/>
<name>A0A226WSJ2_CABSO</name>
<evidence type="ECO:0000256" key="1">
    <source>
        <dbReference type="SAM" id="SignalP"/>
    </source>
</evidence>
<organism evidence="2 3">
    <name type="scientific">Caballeronia sordidicola</name>
    <name type="common">Burkholderia sordidicola</name>
    <dbReference type="NCBI Taxonomy" id="196367"/>
    <lineage>
        <taxon>Bacteria</taxon>
        <taxon>Pseudomonadati</taxon>
        <taxon>Pseudomonadota</taxon>
        <taxon>Betaproteobacteria</taxon>
        <taxon>Burkholderiales</taxon>
        <taxon>Burkholderiaceae</taxon>
        <taxon>Caballeronia</taxon>
    </lineage>
</organism>
<gene>
    <name evidence="2" type="ORF">BSU04_33015</name>
</gene>
<dbReference type="eggNOG" id="COG4461">
    <property type="taxonomic scope" value="Bacteria"/>
</dbReference>
<keyword evidence="1" id="KW-0732">Signal</keyword>
<dbReference type="OrthoDB" id="5450120at2"/>
<dbReference type="PANTHER" id="PTHR37549">
    <property type="entry name" value="LIPOPROTEIN LPRI"/>
    <property type="match status" value="1"/>
</dbReference>
<dbReference type="Proteomes" id="UP000214720">
    <property type="component" value="Unassembled WGS sequence"/>
</dbReference>
<dbReference type="PANTHER" id="PTHR37549:SF1">
    <property type="entry name" value="LIPOPROTEIN LPRI"/>
    <property type="match status" value="1"/>
</dbReference>
<reference evidence="3" key="1">
    <citation type="submission" date="2017-01" db="EMBL/GenBank/DDBJ databases">
        <title>Genome Analysis of Deinococcus marmoris KOPRI26562.</title>
        <authorList>
            <person name="Kim J.H."/>
            <person name="Oh H.-M."/>
        </authorList>
    </citation>
    <scope>NUCLEOTIDE SEQUENCE [LARGE SCALE GENOMIC DNA]</scope>
    <source>
        <strain evidence="3">PAMC 26633</strain>
    </source>
</reference>
<feature type="signal peptide" evidence="1">
    <location>
        <begin position="1"/>
        <end position="22"/>
    </location>
</feature>
<evidence type="ECO:0000313" key="3">
    <source>
        <dbReference type="Proteomes" id="UP000214720"/>
    </source>
</evidence>
<evidence type="ECO:0000313" key="2">
    <source>
        <dbReference type="EMBL" id="OXC74144.1"/>
    </source>
</evidence>
<comment type="caution">
    <text evidence="2">The sequence shown here is derived from an EMBL/GenBank/DDBJ whole genome shotgun (WGS) entry which is preliminary data.</text>
</comment>
<protein>
    <recommendedName>
        <fullName evidence="4">Lipoprotein</fullName>
    </recommendedName>
</protein>
<proteinExistence type="predicted"/>
<dbReference type="GO" id="GO:0005576">
    <property type="term" value="C:extracellular region"/>
    <property type="evidence" value="ECO:0007669"/>
    <property type="project" value="TreeGrafter"/>
</dbReference>
<feature type="chain" id="PRO_5011968669" description="Lipoprotein" evidence="1">
    <location>
        <begin position="23"/>
        <end position="184"/>
    </location>
</feature>